<dbReference type="AlphaFoldDB" id="A0A8J2FSW2"/>
<organism evidence="1 2">
    <name type="scientific">Candidatus Methylacidithermus pantelleriae</name>
    <dbReference type="NCBI Taxonomy" id="2744239"/>
    <lineage>
        <taxon>Bacteria</taxon>
        <taxon>Pseudomonadati</taxon>
        <taxon>Verrucomicrobiota</taxon>
        <taxon>Methylacidiphilae</taxon>
        <taxon>Methylacidiphilales</taxon>
        <taxon>Methylacidiphilaceae</taxon>
        <taxon>Candidatus Methylacidithermus</taxon>
    </lineage>
</organism>
<evidence type="ECO:0000313" key="2">
    <source>
        <dbReference type="Proteomes" id="UP000663859"/>
    </source>
</evidence>
<evidence type="ECO:0000313" key="1">
    <source>
        <dbReference type="EMBL" id="CAF0698997.1"/>
    </source>
</evidence>
<name>A0A8J2FSW2_9BACT</name>
<protein>
    <submittedName>
        <fullName evidence="1">Uncharacterized protein</fullName>
    </submittedName>
</protein>
<comment type="caution">
    <text evidence="1">The sequence shown here is derived from an EMBL/GenBank/DDBJ whole genome shotgun (WGS) entry which is preliminary data.</text>
</comment>
<proteinExistence type="predicted"/>
<sequence length="75" mass="8051">MARHPFETHVGSFSQPVWLDAHLFSPLPDRDGLEDHPGFGVVLFGVVLGVAKSASGQASKDCDRVSGGLRKGRSY</sequence>
<dbReference type="EMBL" id="CAJNOB010000023">
    <property type="protein sequence ID" value="CAF0698997.1"/>
    <property type="molecule type" value="Genomic_DNA"/>
</dbReference>
<gene>
    <name evidence="1" type="ORF">MPNT_30090</name>
</gene>
<keyword evidence="2" id="KW-1185">Reference proteome</keyword>
<accession>A0A8J2FSW2</accession>
<dbReference type="Proteomes" id="UP000663859">
    <property type="component" value="Unassembled WGS sequence"/>
</dbReference>
<reference evidence="1" key="1">
    <citation type="submission" date="2021-02" db="EMBL/GenBank/DDBJ databases">
        <authorList>
            <person name="Cremers G."/>
            <person name="Picone N."/>
        </authorList>
    </citation>
    <scope>NUCLEOTIDE SEQUENCE</scope>
    <source>
        <strain evidence="1">PQ17</strain>
    </source>
</reference>